<reference evidence="2" key="1">
    <citation type="journal article" date="2022" name="Phytopathology">
        <title>Complete circularized genome resources of seven strains of Xylella fastidiosa subsp. fastidiosa using hybrid assembly reveals unknown plasmids.</title>
        <authorList>
            <person name="Velasco-Amo M.D.P."/>
            <person name="Arias-Giraldo L.F.F."/>
            <person name="Ecija M.R."/>
            <person name="De La Fuente L."/>
            <person name="Marco-Noales E."/>
            <person name="Moralejo E."/>
            <person name="Navas-Cort J.A."/>
            <person name="Landa B.B."/>
        </authorList>
    </citation>
    <scope>NUCLEOTIDE SEQUENCE</scope>
    <source>
        <strain evidence="2">CFBP8073</strain>
    </source>
</reference>
<keyword evidence="1" id="KW-0812">Transmembrane</keyword>
<accession>A0AAJ5R2C9</accession>
<protein>
    <submittedName>
        <fullName evidence="2">Uncharacterized protein</fullName>
    </submittedName>
</protein>
<dbReference type="EMBL" id="CP109886">
    <property type="protein sequence ID" value="WCF29392.1"/>
    <property type="molecule type" value="Genomic_DNA"/>
</dbReference>
<sequence length="132" mass="14287">MASLVSFLAGFLLGRAGVLGYVLWAGLLLLVLCLLLWAVIYAAGALLWGACLLVGHVCSLFEPVVEFIKRITPPWLARVLWGQSVAGVLLWGLCLLFKPLTAFINRITPSSLARVLWGAGKENDKIDRPVAS</sequence>
<evidence type="ECO:0000313" key="3">
    <source>
        <dbReference type="Proteomes" id="UP001211513"/>
    </source>
</evidence>
<dbReference type="Proteomes" id="UP001211513">
    <property type="component" value="Chromosome"/>
</dbReference>
<feature type="transmembrane region" description="Helical" evidence="1">
    <location>
        <begin position="26"/>
        <end position="54"/>
    </location>
</feature>
<proteinExistence type="predicted"/>
<evidence type="ECO:0000256" key="1">
    <source>
        <dbReference type="SAM" id="Phobius"/>
    </source>
</evidence>
<organism evidence="2 3">
    <name type="scientific">Xylella fastidiosa subsp. fastidiosa</name>
    <dbReference type="NCBI Taxonomy" id="644356"/>
    <lineage>
        <taxon>Bacteria</taxon>
        <taxon>Pseudomonadati</taxon>
        <taxon>Pseudomonadota</taxon>
        <taxon>Gammaproteobacteria</taxon>
        <taxon>Lysobacterales</taxon>
        <taxon>Lysobacteraceae</taxon>
        <taxon>Xylella</taxon>
    </lineage>
</organism>
<dbReference type="AlphaFoldDB" id="A0AAJ5R2C9"/>
<keyword evidence="1" id="KW-0472">Membrane</keyword>
<feature type="transmembrane region" description="Helical" evidence="1">
    <location>
        <begin position="75"/>
        <end position="100"/>
    </location>
</feature>
<gene>
    <name evidence="2" type="ORF">OK117_05980</name>
</gene>
<name>A0AAJ5R2C9_XYLFS</name>
<evidence type="ECO:0000313" key="2">
    <source>
        <dbReference type="EMBL" id="WCF29392.1"/>
    </source>
</evidence>
<keyword evidence="1" id="KW-1133">Transmembrane helix</keyword>
<reference evidence="2" key="2">
    <citation type="submission" date="2022-10" db="EMBL/GenBank/DDBJ databases">
        <authorList>
            <person name="Landa B."/>
            <person name="Arias-Giraldo L.F."/>
            <person name="Roman-Ecija M."/>
            <person name="Velasco-Amo M.P."/>
            <person name="De La Fuente L."/>
            <person name="Marco-Noales E."/>
            <person name="Moralejo E."/>
        </authorList>
    </citation>
    <scope>NUCLEOTIDE SEQUENCE</scope>
    <source>
        <strain evidence="2">CFBP8073</strain>
    </source>
</reference>
<dbReference type="RefSeq" id="WP_058564949.1">
    <property type="nucleotide sequence ID" value="NZ_CP109886.1"/>
</dbReference>